<name>A0ABN8CKL0_9STRA</name>
<evidence type="ECO:0000256" key="1">
    <source>
        <dbReference type="SAM" id="SignalP"/>
    </source>
</evidence>
<protein>
    <recommendedName>
        <fullName evidence="4">RxLR effector protein</fullName>
    </recommendedName>
</protein>
<dbReference type="Proteomes" id="UP001158986">
    <property type="component" value="Unassembled WGS sequence"/>
</dbReference>
<keyword evidence="1" id="KW-0732">Signal</keyword>
<organism evidence="2 3">
    <name type="scientific">Peronospora belbahrii</name>
    <dbReference type="NCBI Taxonomy" id="622444"/>
    <lineage>
        <taxon>Eukaryota</taxon>
        <taxon>Sar</taxon>
        <taxon>Stramenopiles</taxon>
        <taxon>Oomycota</taxon>
        <taxon>Peronosporomycetes</taxon>
        <taxon>Peronosporales</taxon>
        <taxon>Peronosporaceae</taxon>
        <taxon>Peronospora</taxon>
    </lineage>
</organism>
<evidence type="ECO:0000313" key="2">
    <source>
        <dbReference type="EMBL" id="CAH0513650.1"/>
    </source>
</evidence>
<sequence length="594" mass="68289">MTPRVQLGLSRFYWDVLFGALFLLATFSSATRDANSAPASSLAFDDNSVKNHIRSSNTLQGLQQNGKGSEEREFIPQVDSMVTKLFKITENFFPFKAFNKKQSVVDSLYEKYVVNDEYSTSLFKTIGYRGWAAHVRIIFNGNVEKTERAIIETLTKKFNDGTLRTMLENAKKQEDQQVKEIASKLEIAQALNWAKTEKSPKDVIGWLGSNDNWENLLTSPALNIWYIYVTKRGKHENPFDLLVTQLTMAHKDEEIGEILVRATKKGGTNDLELYDSFVKALLTHWSNDPKTSTQVYSLFQIDKADNALDSPLLLLWASYCDSMGHDPVAFLFENLQAHYKHDEKHDAKLARAIIDAKQKHPHDEFFVKMEQKLLTTWQAEEKDEGLVFDLLGLDKVETNIFALPAMETWVLYVQKLKGEKWKVAVLKFLQRSNYDIHQGNTIANAKTSDIAAMVVVQAWLQEGKDDADVFELLDVISEPNGIDPRSLRVWAYFVKKLNAATYRDNIPDEARLITRLLNYANESALARALAKLKHKEPEQHMSLFLTRLQNEHFQLWKSRYHDREKVKQYLVDNHINDESVQMIMVDYDLFLKGS</sequence>
<evidence type="ECO:0000313" key="3">
    <source>
        <dbReference type="Proteomes" id="UP001158986"/>
    </source>
</evidence>
<reference evidence="2 3" key="1">
    <citation type="submission" date="2021-11" db="EMBL/GenBank/DDBJ databases">
        <authorList>
            <person name="Islam A."/>
            <person name="Islam S."/>
            <person name="Flora M.S."/>
            <person name="Rahman M."/>
            <person name="Ziaur R.M."/>
            <person name="Epstein J.H."/>
            <person name="Hassan M."/>
            <person name="Klassen M."/>
            <person name="Woodard K."/>
            <person name="Webb A."/>
            <person name="Webby R.J."/>
            <person name="El Zowalaty M.E."/>
        </authorList>
    </citation>
    <scope>NUCLEOTIDE SEQUENCE [LARGE SCALE GENOMIC DNA]</scope>
    <source>
        <strain evidence="2">Pbs1</strain>
    </source>
</reference>
<gene>
    <name evidence="2" type="ORF">PBS001_LOCUS454</name>
</gene>
<feature type="chain" id="PRO_5045351243" description="RxLR effector protein" evidence="1">
    <location>
        <begin position="31"/>
        <end position="594"/>
    </location>
</feature>
<keyword evidence="3" id="KW-1185">Reference proteome</keyword>
<comment type="caution">
    <text evidence="2">The sequence shown here is derived from an EMBL/GenBank/DDBJ whole genome shotgun (WGS) entry which is preliminary data.</text>
</comment>
<evidence type="ECO:0008006" key="4">
    <source>
        <dbReference type="Google" id="ProtNLM"/>
    </source>
</evidence>
<dbReference type="EMBL" id="CAKLCB010000018">
    <property type="protein sequence ID" value="CAH0513650.1"/>
    <property type="molecule type" value="Genomic_DNA"/>
</dbReference>
<feature type="signal peptide" evidence="1">
    <location>
        <begin position="1"/>
        <end position="30"/>
    </location>
</feature>
<accession>A0ABN8CKL0</accession>
<proteinExistence type="predicted"/>